<dbReference type="EMBL" id="SWJQ01000534">
    <property type="protein sequence ID" value="TRZ13171.1"/>
    <property type="molecule type" value="Genomic_DNA"/>
</dbReference>
<sequence>MLEKIMVAMDNRADSPGKGHGKLLGKLATNTTGDRITNTCVKNTENIEKKGKTQMASPEVSLATWLTQKVQPICPAPFGAVPFMGVLQDVDPDSTSDLEFDSVGFEADFDFSCDPAGSWL</sequence>
<dbReference type="AlphaFoldDB" id="A0A8K1LGS1"/>
<evidence type="ECO:0000313" key="2">
    <source>
        <dbReference type="Proteomes" id="UP000796761"/>
    </source>
</evidence>
<proteinExistence type="predicted"/>
<comment type="caution">
    <text evidence="1">The sequence shown here is derived from an EMBL/GenBank/DDBJ whole genome shotgun (WGS) entry which is preliminary data.</text>
</comment>
<protein>
    <submittedName>
        <fullName evidence="1">Uncharacterized protein</fullName>
    </submittedName>
</protein>
<reference evidence="1" key="1">
    <citation type="submission" date="2019-04" db="EMBL/GenBank/DDBJ databases">
        <title>Genome assembly of Zosterops borbonicus 15179.</title>
        <authorList>
            <person name="Leroy T."/>
            <person name="Anselmetti Y."/>
            <person name="Tilak M.-K."/>
            <person name="Nabholz B."/>
        </authorList>
    </citation>
    <scope>NUCLEOTIDE SEQUENCE</scope>
    <source>
        <strain evidence="1">HGM_15179</strain>
        <tissue evidence="1">Muscle</tissue>
    </source>
</reference>
<accession>A0A8K1LGS1</accession>
<evidence type="ECO:0000313" key="1">
    <source>
        <dbReference type="EMBL" id="TRZ13171.1"/>
    </source>
</evidence>
<organism evidence="1 2">
    <name type="scientific">Zosterops borbonicus</name>
    <dbReference type="NCBI Taxonomy" id="364589"/>
    <lineage>
        <taxon>Eukaryota</taxon>
        <taxon>Metazoa</taxon>
        <taxon>Chordata</taxon>
        <taxon>Craniata</taxon>
        <taxon>Vertebrata</taxon>
        <taxon>Euteleostomi</taxon>
        <taxon>Archelosauria</taxon>
        <taxon>Archosauria</taxon>
        <taxon>Dinosauria</taxon>
        <taxon>Saurischia</taxon>
        <taxon>Theropoda</taxon>
        <taxon>Coelurosauria</taxon>
        <taxon>Aves</taxon>
        <taxon>Neognathae</taxon>
        <taxon>Neoaves</taxon>
        <taxon>Telluraves</taxon>
        <taxon>Australaves</taxon>
        <taxon>Passeriformes</taxon>
        <taxon>Sylvioidea</taxon>
        <taxon>Zosteropidae</taxon>
        <taxon>Zosterops</taxon>
    </lineage>
</organism>
<dbReference type="Proteomes" id="UP000796761">
    <property type="component" value="Unassembled WGS sequence"/>
</dbReference>
<gene>
    <name evidence="1" type="ORF">HGM15179_013936</name>
</gene>
<keyword evidence="2" id="KW-1185">Reference proteome</keyword>
<name>A0A8K1LGS1_9PASS</name>